<proteinExistence type="predicted"/>
<sequence length="101" mass="11940">TYRVDPKEESEKIAVNFEQIYNESDLNIDEQEQREHDLLIENLWRERVSQPPEKITVRELERALTKANSKSAGGIDGIPNSVIKQFMQKFYKQIRIAEYNE</sequence>
<evidence type="ECO:0008006" key="2">
    <source>
        <dbReference type="Google" id="ProtNLM"/>
    </source>
</evidence>
<name>A0A0H5QUA3_9EUKA</name>
<dbReference type="EMBL" id="HACM01005151">
    <property type="protein sequence ID" value="CRZ05593.1"/>
    <property type="molecule type" value="Transcribed_RNA"/>
</dbReference>
<reference evidence="1" key="1">
    <citation type="submission" date="2015-04" db="EMBL/GenBank/DDBJ databases">
        <title>The genome sequence of the plant pathogenic Rhizarian Plasmodiophora brassicae reveals insights in its biotrophic life cycle and the origin of chitin synthesis.</title>
        <authorList>
            <person name="Schwelm A."/>
            <person name="Fogelqvist J."/>
            <person name="Knaust A."/>
            <person name="Julke S."/>
            <person name="Lilja T."/>
            <person name="Dhandapani V."/>
            <person name="Bonilla-Rosso G."/>
            <person name="Karlsson M."/>
            <person name="Shevchenko A."/>
            <person name="Choi S.R."/>
            <person name="Kim H.G."/>
            <person name="Park J.Y."/>
            <person name="Lim Y.P."/>
            <person name="Ludwig-Muller J."/>
            <person name="Dixelius C."/>
        </authorList>
    </citation>
    <scope>NUCLEOTIDE SEQUENCE</scope>
    <source>
        <tissue evidence="1">Potato root galls</tissue>
    </source>
</reference>
<evidence type="ECO:0000313" key="1">
    <source>
        <dbReference type="EMBL" id="CRZ05593.1"/>
    </source>
</evidence>
<dbReference type="AlphaFoldDB" id="A0A0H5QUA3"/>
<feature type="non-terminal residue" evidence="1">
    <location>
        <position position="1"/>
    </location>
</feature>
<accession>A0A0H5QUA3</accession>
<organism evidence="1">
    <name type="scientific">Spongospora subterranea</name>
    <dbReference type="NCBI Taxonomy" id="70186"/>
    <lineage>
        <taxon>Eukaryota</taxon>
        <taxon>Sar</taxon>
        <taxon>Rhizaria</taxon>
        <taxon>Endomyxa</taxon>
        <taxon>Phytomyxea</taxon>
        <taxon>Plasmodiophorida</taxon>
        <taxon>Plasmodiophoridae</taxon>
        <taxon>Spongospora</taxon>
    </lineage>
</organism>
<protein>
    <recommendedName>
        <fullName evidence="2">Reverse transcriptase domain-containing protein</fullName>
    </recommendedName>
</protein>